<keyword evidence="4" id="KW-0677">Repeat</keyword>
<feature type="region of interest" description="Disordered" evidence="7">
    <location>
        <begin position="1070"/>
        <end position="1100"/>
    </location>
</feature>
<feature type="region of interest" description="Disordered" evidence="7">
    <location>
        <begin position="1"/>
        <end position="66"/>
    </location>
</feature>
<comment type="subcellular location">
    <subcellularLocation>
        <location evidence="1">Secreted</location>
    </subcellularLocation>
</comment>
<feature type="domain" description="LCCL" evidence="8">
    <location>
        <begin position="1558"/>
        <end position="1651"/>
    </location>
</feature>
<evidence type="ECO:0000256" key="1">
    <source>
        <dbReference type="ARBA" id="ARBA00004613"/>
    </source>
</evidence>
<keyword evidence="3" id="KW-0732">Signal</keyword>
<feature type="compositionally biased region" description="Low complexity" evidence="7">
    <location>
        <begin position="1416"/>
        <end position="1430"/>
    </location>
</feature>
<dbReference type="Pfam" id="PF03815">
    <property type="entry name" value="LCCL"/>
    <property type="match status" value="15"/>
</dbReference>
<feature type="coiled-coil region" evidence="6">
    <location>
        <begin position="75"/>
        <end position="131"/>
    </location>
</feature>
<organism evidence="9 10">
    <name type="scientific">Pelobates cultripes</name>
    <name type="common">Western spadefoot toad</name>
    <dbReference type="NCBI Taxonomy" id="61616"/>
    <lineage>
        <taxon>Eukaryota</taxon>
        <taxon>Metazoa</taxon>
        <taxon>Chordata</taxon>
        <taxon>Craniata</taxon>
        <taxon>Vertebrata</taxon>
        <taxon>Euteleostomi</taxon>
        <taxon>Amphibia</taxon>
        <taxon>Batrachia</taxon>
        <taxon>Anura</taxon>
        <taxon>Pelobatoidea</taxon>
        <taxon>Pelobatidae</taxon>
        <taxon>Pelobates</taxon>
    </lineage>
</organism>
<dbReference type="Proteomes" id="UP001295444">
    <property type="component" value="Chromosome 08"/>
</dbReference>
<feature type="compositionally biased region" description="Pro residues" evidence="7">
    <location>
        <begin position="539"/>
        <end position="558"/>
    </location>
</feature>
<evidence type="ECO:0000313" key="9">
    <source>
        <dbReference type="EMBL" id="CAH2311369.1"/>
    </source>
</evidence>
<evidence type="ECO:0000256" key="4">
    <source>
        <dbReference type="ARBA" id="ARBA00022737"/>
    </source>
</evidence>
<feature type="compositionally biased region" description="Polar residues" evidence="7">
    <location>
        <begin position="421"/>
        <end position="432"/>
    </location>
</feature>
<sequence length="1936" mass="208851">MASKESHETKSSMRKDKKDPAQDKPKDKSFSTYFSPQQHKSIKQKMNDMDLSSESMKSEGKKNPDKDLITISQLHASLKANLEEIKIQLDSADAEIKSDIKQEINVLVAKIESFEDQLKEMDFQVKNLADDSQKAHHRTTWRLNDALIKDVNNRDDLTKLLEYFWAENNPVDTSLSINWCTHKSVMRGYLIMCHIFKKKKCVICPEDCHKTKGTVYGTAIYTDDSPICKSAIHAGVVPVNGGVVRVHKLPGLEEYEESTRNGVKSSKHGKWTGSFKPIPVPSPVTSEESPLETSDPSSTPKKTKEPASKLPPETYLLEENESNLYLYLYFSVKCPPECLKHVTKVWGSGIYADESSICQSAIHAGFLTPDGGQVTVQKKPGLESYETTTQNGITSFKAGPWPRSFSFRPTPSAKPPVTKPESPSKTPDSTGKPTEPPQSLPPVKASCSMSAAQIAEESATIICPEGCQDEDGKVWGTYSYTDDSAICLAAIHAGVLTDKGGKTKIVKMRGLENYEESTKNGIKSLKYGTWSGSFIFPKSKPPSPGKSPESPEPVPGKPTEPISSLPPGEFIYKYKLDSAICLAAIHAGVLTDKGGKTKIVKMRGLENYEESTKNGIKSLKYGTWSGSFIFPKSKPPSSGKSPESPEPVPGKPTEPISSLPPVKASCSMSAAQIAEESATIICPEGCQDEDGKVWGTYSYTDDSAICLAAIHAGVLTDKGGKTKIVKMRGLENYEESTKNGIKSLKYGTWSGSFIFPKSKPPSPGKSPESPEPVPGKPTEPISSLPPGEFIYKYKLDSAICLAAIHAGVLTDKGGKTKIVKMRGLENYEESTKNGIKSLKYGTWSGSFIFPKSKPPSSGKSPESPEPVPGKPTEPISSLPPVKASCSMSAAQIAEESATIICPEGCQDEDGKVWGTYSYTDDSAICLAAIHAGVLTDKGGKTKIVKMRGLENYEESTKNGIKSLKYGTWSGSFIFPKSKPPSPGKSPESPEPVPGKPTEPILSLPPGEFIYKYKLDSAICLAAIHAGVLTDKGGKTKIVKMRGLENYEESTKNGIKSLKYGTWSGSFIFPKSKPPSPGKSPESPEPVPGKPTEPISSLPPVKASCSMSAAEIAEEWATIICPEGCQDEDGKVWGTYSYTDDSAICLAAIHAGVLTDKGGKTKIVKMRGLENYEESTKNGIKSLKYGTWSGSFIFPKSKPPSPGKSPESPEPVPGKPTEPILSLPPVEAPCSLGADEIDEERAIVLCAAECLKENDMVWGDDIYTEDSSVCRAAIHAGLLNDEGGRVEILKVPGLENYEESTKNGVKTFKHGSWSRSFMFPKSKPPSSTKSSESPGTVTGKPTEPTSSLPQVEAPCSLGADEIDEEKAIAAIHAGLLNDEGGRVEILKVPGLENYEESTKNGVKTFKHGSWSRSFMFPKSNPPSSTKSSESPGTVTGKPTEPTSSLPQVEAPCSLGADEIDEERAIVLCAAECLKENDMVWGDDIYTEDSSVCRAAIHAGLLNDEGGRVEILKVPGLENYEESTKNGVKTFKHGSWSRSFMFPKSKPLSSGKSPESPGTVPVEISCSTGADEIEDKSAELVCPEGCRDMNDIVWGTHIFTEDSSICRAAIHAGVLTNQGGTIEIRKIPGLENYEESTKNGVKSFKHGTWSESFMFPKSVSPSPDKSPESTGTVPISEEPTEPISSLPPVEISCSTGADEIEDKSAELVCPEGCQDMNDIVWGTHIFTEDSSICRAAIHAGVLTNQGGTIEIRKIPGLENYEESTKNGVKSFKHGTWSESFMFPKSVSPSPDKSPESTGTVPISEEPTEPISSLPPVKVLCSTGADEIEAESAEVECPANCLDEDNGFVWGNQIYTDDSSVCLSAIHDGKLANEKGGRVRFLKLLGRENYEGSTKNGGLDRDGSSATENELKVKEEKCHPTLPSMITVPATTRNSALKT</sequence>
<keyword evidence="10" id="KW-1185">Reference proteome</keyword>
<evidence type="ECO:0000313" key="10">
    <source>
        <dbReference type="Proteomes" id="UP001295444"/>
    </source>
</evidence>
<feature type="compositionally biased region" description="Pro residues" evidence="7">
    <location>
        <begin position="758"/>
        <end position="777"/>
    </location>
</feature>
<dbReference type="FunFam" id="2.170.130.20:FF:000001">
    <property type="entry name" value="Cysteine-rich secretory protein LCCL domain-containing 1"/>
    <property type="match status" value="2"/>
</dbReference>
<feature type="domain" description="LCCL" evidence="8">
    <location>
        <begin position="660"/>
        <end position="753"/>
    </location>
</feature>
<feature type="region of interest" description="Disordered" evidence="7">
    <location>
        <begin position="851"/>
        <end position="880"/>
    </location>
</feature>
<feature type="region of interest" description="Disordered" evidence="7">
    <location>
        <begin position="255"/>
        <end position="313"/>
    </location>
</feature>
<evidence type="ECO:0000256" key="2">
    <source>
        <dbReference type="ARBA" id="ARBA00022525"/>
    </source>
</evidence>
<dbReference type="PANTHER" id="PTHR31331:SF1">
    <property type="entry name" value="CYSTEINE RICH SECRETORY PROTEIN LCCL DOMAIN CONTAINING 2"/>
    <property type="match status" value="1"/>
</dbReference>
<protein>
    <recommendedName>
        <fullName evidence="8">LCCL domain-containing protein</fullName>
    </recommendedName>
</protein>
<feature type="domain" description="LCCL" evidence="8">
    <location>
        <begin position="1812"/>
        <end position="1894"/>
    </location>
</feature>
<evidence type="ECO:0000259" key="8">
    <source>
        <dbReference type="PROSITE" id="PS50820"/>
    </source>
</evidence>
<keyword evidence="5" id="KW-1015">Disulfide bond</keyword>
<feature type="region of interest" description="Disordered" evidence="7">
    <location>
        <begin position="632"/>
        <end position="661"/>
    </location>
</feature>
<gene>
    <name evidence="9" type="ORF">PECUL_23A058316</name>
</gene>
<dbReference type="InterPro" id="IPR004043">
    <property type="entry name" value="LCCL"/>
</dbReference>
<dbReference type="PANTHER" id="PTHR31331">
    <property type="entry name" value="LCCL DOMAIN PROTEIN (AFU_ORTHOLOGUE AFUA_5G08630)"/>
    <property type="match status" value="1"/>
</dbReference>
<feature type="domain" description="LCCL" evidence="8">
    <location>
        <begin position="787"/>
        <end position="847"/>
    </location>
</feature>
<feature type="domain" description="LCCL" evidence="8">
    <location>
        <begin position="187"/>
        <end position="275"/>
    </location>
</feature>
<feature type="compositionally biased region" description="Pro residues" evidence="7">
    <location>
        <begin position="977"/>
        <end position="996"/>
    </location>
</feature>
<keyword evidence="6" id="KW-0175">Coiled coil</keyword>
<feature type="region of interest" description="Disordered" evidence="7">
    <location>
        <begin position="1315"/>
        <end position="1351"/>
    </location>
</feature>
<feature type="compositionally biased region" description="Pro residues" evidence="7">
    <location>
        <begin position="1071"/>
        <end position="1090"/>
    </location>
</feature>
<feature type="domain" description="LCCL" evidence="8">
    <location>
        <begin position="332"/>
        <end position="405"/>
    </location>
</feature>
<feature type="domain" description="LCCL" evidence="8">
    <location>
        <begin position="1006"/>
        <end position="1066"/>
    </location>
</feature>
<dbReference type="InterPro" id="IPR051957">
    <property type="entry name" value="CRISP-LCCL_domain"/>
</dbReference>
<dbReference type="Gene3D" id="2.170.130.20">
    <property type="entry name" value="LCCL-like domain"/>
    <property type="match status" value="15"/>
</dbReference>
<dbReference type="EMBL" id="OW240919">
    <property type="protein sequence ID" value="CAH2311369.1"/>
    <property type="molecule type" value="Genomic_DNA"/>
</dbReference>
<dbReference type="SMART" id="SM00603">
    <property type="entry name" value="LCCL"/>
    <property type="match status" value="14"/>
</dbReference>
<feature type="domain" description="LCCL" evidence="8">
    <location>
        <begin position="1239"/>
        <end position="1316"/>
    </location>
</feature>
<feature type="region of interest" description="Disordered" evidence="7">
    <location>
        <begin position="757"/>
        <end position="781"/>
    </location>
</feature>
<evidence type="ECO:0000256" key="5">
    <source>
        <dbReference type="ARBA" id="ARBA00023157"/>
    </source>
</evidence>
<feature type="domain" description="LCCL" evidence="8">
    <location>
        <begin position="879"/>
        <end position="972"/>
    </location>
</feature>
<evidence type="ECO:0000256" key="7">
    <source>
        <dbReference type="SAM" id="MobiDB-lite"/>
    </source>
</evidence>
<evidence type="ECO:0000256" key="6">
    <source>
        <dbReference type="SAM" id="Coils"/>
    </source>
</evidence>
<name>A0AAD1WHF7_PELCU</name>
<keyword evidence="2" id="KW-0964">Secreted</keyword>
<feature type="domain" description="LCCL" evidence="8">
    <location>
        <begin position="1098"/>
        <end position="1191"/>
    </location>
</feature>
<proteinExistence type="predicted"/>
<feature type="region of interest" description="Disordered" evidence="7">
    <location>
        <begin position="976"/>
        <end position="999"/>
    </location>
</feature>
<dbReference type="PROSITE" id="PS50820">
    <property type="entry name" value="LCCL"/>
    <property type="match status" value="15"/>
</dbReference>
<feature type="compositionally biased region" description="Polar residues" evidence="7">
    <location>
        <begin position="30"/>
        <end position="39"/>
    </location>
</feature>
<evidence type="ECO:0000256" key="3">
    <source>
        <dbReference type="ARBA" id="ARBA00022729"/>
    </source>
</evidence>
<dbReference type="GO" id="GO:0005576">
    <property type="term" value="C:extracellular region"/>
    <property type="evidence" value="ECO:0007669"/>
    <property type="project" value="UniProtKB-SubCell"/>
</dbReference>
<feature type="domain" description="LCCL" evidence="8">
    <location>
        <begin position="1368"/>
        <end position="1413"/>
    </location>
</feature>
<feature type="region of interest" description="Disordered" evidence="7">
    <location>
        <begin position="388"/>
        <end position="444"/>
    </location>
</feature>
<dbReference type="InterPro" id="IPR036609">
    <property type="entry name" value="LCCL_sf"/>
</dbReference>
<feature type="compositionally biased region" description="Low complexity" evidence="7">
    <location>
        <begin position="851"/>
        <end position="861"/>
    </location>
</feature>
<feature type="compositionally biased region" description="Basic and acidic residues" evidence="7">
    <location>
        <begin position="1"/>
        <end position="29"/>
    </location>
</feature>
<reference evidence="9" key="1">
    <citation type="submission" date="2022-03" db="EMBL/GenBank/DDBJ databases">
        <authorList>
            <person name="Alioto T."/>
            <person name="Alioto T."/>
            <person name="Gomez Garrido J."/>
        </authorList>
    </citation>
    <scope>NUCLEOTIDE SEQUENCE</scope>
</reference>
<feature type="compositionally biased region" description="Basic and acidic residues" evidence="7">
    <location>
        <begin position="56"/>
        <end position="66"/>
    </location>
</feature>
<feature type="domain" description="LCCL" evidence="8">
    <location>
        <begin position="568"/>
        <end position="628"/>
    </location>
</feature>
<dbReference type="SUPFAM" id="SSF69848">
    <property type="entry name" value="LCCL domain"/>
    <property type="match status" value="15"/>
</dbReference>
<feature type="compositionally biased region" description="Pro residues" evidence="7">
    <location>
        <begin position="1196"/>
        <end position="1215"/>
    </location>
</feature>
<feature type="region of interest" description="Disordered" evidence="7">
    <location>
        <begin position="1195"/>
        <end position="1222"/>
    </location>
</feature>
<feature type="region of interest" description="Disordered" evidence="7">
    <location>
        <begin position="1653"/>
        <end position="1689"/>
    </location>
</feature>
<feature type="compositionally biased region" description="Low complexity" evidence="7">
    <location>
        <begin position="283"/>
        <end position="294"/>
    </location>
</feature>
<feature type="region of interest" description="Disordered" evidence="7">
    <location>
        <begin position="1412"/>
        <end position="1448"/>
    </location>
</feature>
<feature type="domain" description="LCCL" evidence="8">
    <location>
        <begin position="441"/>
        <end position="534"/>
    </location>
</feature>
<feature type="domain" description="LCCL" evidence="8">
    <location>
        <begin position="1461"/>
        <end position="1538"/>
    </location>
</feature>
<feature type="compositionally biased region" description="Low complexity" evidence="7">
    <location>
        <begin position="632"/>
        <end position="642"/>
    </location>
</feature>
<feature type="region of interest" description="Disordered" evidence="7">
    <location>
        <begin position="538"/>
        <end position="562"/>
    </location>
</feature>
<feature type="domain" description="LCCL" evidence="8">
    <location>
        <begin position="1685"/>
        <end position="1778"/>
    </location>
</feature>
<accession>A0AAD1WHF7</accession>
<feature type="compositionally biased region" description="Low complexity" evidence="7">
    <location>
        <begin position="1319"/>
        <end position="1333"/>
    </location>
</feature>
<feature type="region of interest" description="Disordered" evidence="7">
    <location>
        <begin position="1780"/>
        <end position="1812"/>
    </location>
</feature>